<dbReference type="EMBL" id="QEWW01000003">
    <property type="protein sequence ID" value="PWD86299.1"/>
    <property type="molecule type" value="Genomic_DNA"/>
</dbReference>
<evidence type="ECO:0000313" key="4">
    <source>
        <dbReference type="Proteomes" id="UP000245059"/>
    </source>
</evidence>
<dbReference type="Gene3D" id="2.60.120.1140">
    <property type="entry name" value="Protein of unknown function DUF192"/>
    <property type="match status" value="1"/>
</dbReference>
<keyword evidence="1" id="KW-0472">Membrane</keyword>
<evidence type="ECO:0000313" key="2">
    <source>
        <dbReference type="EMBL" id="PWD86299.1"/>
    </source>
</evidence>
<accession>A0A2U2AR07</accession>
<evidence type="ECO:0000313" key="3">
    <source>
        <dbReference type="EMBL" id="PWD92551.1"/>
    </source>
</evidence>
<dbReference type="RefSeq" id="WP_109201656.1">
    <property type="nucleotide sequence ID" value="NZ_QEWS01000004.1"/>
</dbReference>
<organism evidence="2 4">
    <name type="scientific">Ignatzschineria cameli</name>
    <dbReference type="NCBI Taxonomy" id="2182793"/>
    <lineage>
        <taxon>Bacteria</taxon>
        <taxon>Pseudomonadati</taxon>
        <taxon>Pseudomonadota</taxon>
        <taxon>Gammaproteobacteria</taxon>
        <taxon>Cardiobacteriales</taxon>
        <taxon>Ignatzschineriaceae</taxon>
        <taxon>Ignatzschineria</taxon>
    </lineage>
</organism>
<dbReference type="AlphaFoldDB" id="A0A2U2AR07"/>
<dbReference type="PANTHER" id="PTHR37953">
    <property type="entry name" value="UPF0127 PROTEIN MJ1496"/>
    <property type="match status" value="1"/>
</dbReference>
<reference evidence="4 5" key="2">
    <citation type="submission" date="2018-05" db="EMBL/GenBank/DDBJ databases">
        <title>Ignatzschineria dubaiensis sp. nov., isolated from necrotic foot tissues of dromedaries (Camelus dromedarius) and associated maggots in Dubai, United Arab Emirates.</title>
        <authorList>
            <person name="Tsang C.C."/>
            <person name="Tang J.Y.M."/>
            <person name="Fong J.Y.H."/>
            <person name="Kinne J."/>
            <person name="Lee H.H."/>
            <person name="Joseph M."/>
            <person name="Jose S."/>
            <person name="Schuster R.K."/>
            <person name="Tang Y."/>
            <person name="Sivakumar S."/>
            <person name="Chen J.H.K."/>
            <person name="Teng J.L.L."/>
            <person name="Lau S.K.P."/>
            <person name="Wernery U."/>
            <person name="Woo P.C.Y."/>
        </authorList>
    </citation>
    <scope>NUCLEOTIDE SEQUENCE [LARGE SCALE GENOMIC DNA]</scope>
    <source>
        <strain evidence="4">UAE-HKU57</strain>
        <strain evidence="5">UAE-HKU58</strain>
    </source>
</reference>
<dbReference type="Proteomes" id="UP000245217">
    <property type="component" value="Unassembled WGS sequence"/>
</dbReference>
<dbReference type="EMBL" id="QEWV01000004">
    <property type="protein sequence ID" value="PWD92551.1"/>
    <property type="molecule type" value="Genomic_DNA"/>
</dbReference>
<evidence type="ECO:0000256" key="1">
    <source>
        <dbReference type="SAM" id="Phobius"/>
    </source>
</evidence>
<dbReference type="Proteomes" id="UP000245059">
    <property type="component" value="Unassembled WGS sequence"/>
</dbReference>
<keyword evidence="1" id="KW-0812">Transmembrane</keyword>
<reference evidence="2" key="1">
    <citation type="journal article" date="2018" name="Genome Announc.">
        <title>Ignatzschineria cameli sp. nov., isolated from necrotic foot tissue of dromedaries (Camelus dromedarius) and associated maggots (Wohlfahrtia species) in Dubai.</title>
        <authorList>
            <person name="Tsang C.C."/>
            <person name="Tang J.Y."/>
            <person name="Fong J.Y."/>
            <person name="Kinne J."/>
            <person name="Lee H.H."/>
            <person name="Joseph M."/>
            <person name="Jose S."/>
            <person name="Schuster R.K."/>
            <person name="Tang Y."/>
            <person name="Sivakumar S."/>
            <person name="Chen J.H."/>
            <person name="Teng J.L."/>
            <person name="Lau S.K."/>
            <person name="Wernery U."/>
            <person name="Woo P.C."/>
        </authorList>
    </citation>
    <scope>NUCLEOTIDE SEQUENCE</scope>
    <source>
        <strain evidence="2">UAE-HKU57</strain>
        <strain evidence="3">UAE-HKU58</strain>
    </source>
</reference>
<keyword evidence="5" id="KW-1185">Reference proteome</keyword>
<comment type="caution">
    <text evidence="2">The sequence shown here is derived from an EMBL/GenBank/DDBJ whole genome shotgun (WGS) entry which is preliminary data.</text>
</comment>
<gene>
    <name evidence="2" type="ORF">DC077_06050</name>
    <name evidence="3" type="ORF">DC078_05875</name>
</gene>
<dbReference type="InterPro" id="IPR038695">
    <property type="entry name" value="Saro_0823-like_sf"/>
</dbReference>
<keyword evidence="1" id="KW-1133">Transmembrane helix</keyword>
<dbReference type="OrthoDB" id="5526466at2"/>
<proteinExistence type="predicted"/>
<protein>
    <recommendedName>
        <fullName evidence="6">DUF192 domain-containing protein</fullName>
    </recommendedName>
</protein>
<name>A0A2U2AR07_9GAMM</name>
<dbReference type="InterPro" id="IPR003795">
    <property type="entry name" value="DUF192"/>
</dbReference>
<evidence type="ECO:0000313" key="5">
    <source>
        <dbReference type="Proteomes" id="UP000245217"/>
    </source>
</evidence>
<dbReference type="PANTHER" id="PTHR37953:SF1">
    <property type="entry name" value="UPF0127 PROTEIN MJ1496"/>
    <property type="match status" value="1"/>
</dbReference>
<dbReference type="Pfam" id="PF02643">
    <property type="entry name" value="DUF192"/>
    <property type="match status" value="1"/>
</dbReference>
<evidence type="ECO:0008006" key="6">
    <source>
        <dbReference type="Google" id="ProtNLM"/>
    </source>
</evidence>
<feature type="transmembrane region" description="Helical" evidence="1">
    <location>
        <begin position="28"/>
        <end position="49"/>
    </location>
</feature>
<sequence>MDRQYQQYQQYQQYRHVMGTCVDRRNRLFWGTLLLALLLLLLPTLPFATEIRRDSADLRHFLKEGGGLVKPGFGFSPESGLREGEMQIHGTSIIVELALDSPSQAKGLMGREVMPENRGMLFLFPQTQPLSFWMKNTLIPLDIIYISEAGDVIDIVQAEPCRTRQCPSYPAKAPGKYVLELNSGMAEKLGLKVGDNLNWHWR</sequence>